<dbReference type="GO" id="GO:0003677">
    <property type="term" value="F:DNA binding"/>
    <property type="evidence" value="ECO:0007669"/>
    <property type="project" value="UniProtKB-KW"/>
</dbReference>
<keyword evidence="2" id="KW-0378">Hydrolase</keyword>
<dbReference type="Pfam" id="PF04313">
    <property type="entry name" value="HSDR_N"/>
    <property type="match status" value="1"/>
</dbReference>
<dbReference type="EMBL" id="JRYR02000002">
    <property type="protein sequence ID" value="OHX64781.1"/>
    <property type="molecule type" value="Genomic_DNA"/>
</dbReference>
<comment type="caution">
    <text evidence="2">The sequence shown here is derived from an EMBL/GenBank/DDBJ whole genome shotgun (WGS) entry which is preliminary data.</text>
</comment>
<dbReference type="GO" id="GO:0005524">
    <property type="term" value="F:ATP binding"/>
    <property type="evidence" value="ECO:0007669"/>
    <property type="project" value="UniProtKB-KW"/>
</dbReference>
<reference evidence="2 3" key="1">
    <citation type="journal article" date="2012" name="Int. J. Syst. Evol. Microbiol.">
        <title>Flammeovirga pacifica sp. nov., isolated from deep-sea sediment.</title>
        <authorList>
            <person name="Xu H."/>
            <person name="Fu Y."/>
            <person name="Yang N."/>
            <person name="Ding Z."/>
            <person name="Lai Q."/>
            <person name="Zeng R."/>
        </authorList>
    </citation>
    <scope>NUCLEOTIDE SEQUENCE [LARGE SCALE GENOMIC DNA]</scope>
    <source>
        <strain evidence="3">DSM 24597 / LMG 26175 / WPAGA1</strain>
    </source>
</reference>
<keyword evidence="2" id="KW-0255">Endonuclease</keyword>
<evidence type="ECO:0000259" key="1">
    <source>
        <dbReference type="Pfam" id="PF04313"/>
    </source>
</evidence>
<dbReference type="GO" id="GO:0009035">
    <property type="term" value="F:type I site-specific deoxyribonuclease activity"/>
    <property type="evidence" value="ECO:0007669"/>
    <property type="project" value="UniProtKB-EC"/>
</dbReference>
<dbReference type="GO" id="GO:0009307">
    <property type="term" value="P:DNA restriction-modification system"/>
    <property type="evidence" value="ECO:0007669"/>
    <property type="project" value="UniProtKB-KW"/>
</dbReference>
<dbReference type="InterPro" id="IPR007409">
    <property type="entry name" value="Restrct_endonuc_type1_HsdR_N"/>
</dbReference>
<gene>
    <name evidence="2" type="ORF">NH26_21765</name>
</gene>
<dbReference type="RefSeq" id="WP_044220922.1">
    <property type="nucleotide sequence ID" value="NZ_JRYR02000002.1"/>
</dbReference>
<feature type="domain" description="Restriction endonuclease type I HsdR N-terminal" evidence="1">
    <location>
        <begin position="22"/>
        <end position="125"/>
    </location>
</feature>
<name>A0A1S1YUT6_FLAPC</name>
<dbReference type="InterPro" id="IPR017035">
    <property type="entry name" value="UCP035009_HsdR_All3000-type"/>
</dbReference>
<dbReference type="PIRSF" id="PIRSF035009">
    <property type="entry name" value="UCP035009_HSDR_N"/>
    <property type="match status" value="1"/>
</dbReference>
<keyword evidence="2" id="KW-0540">Nuclease</keyword>
<dbReference type="Gene3D" id="3.90.1570.30">
    <property type="match status" value="1"/>
</dbReference>
<dbReference type="Proteomes" id="UP000179797">
    <property type="component" value="Unassembled WGS sequence"/>
</dbReference>
<dbReference type="AlphaFoldDB" id="A0A1S1YUT6"/>
<evidence type="ECO:0000313" key="3">
    <source>
        <dbReference type="Proteomes" id="UP000179797"/>
    </source>
</evidence>
<protein>
    <submittedName>
        <fullName evidence="2">Restriction endonuclease</fullName>
    </submittedName>
</protein>
<organism evidence="2 3">
    <name type="scientific">Flammeovirga pacifica</name>
    <dbReference type="NCBI Taxonomy" id="915059"/>
    <lineage>
        <taxon>Bacteria</taxon>
        <taxon>Pseudomonadati</taxon>
        <taxon>Bacteroidota</taxon>
        <taxon>Cytophagia</taxon>
        <taxon>Cytophagales</taxon>
        <taxon>Flammeovirgaceae</taxon>
        <taxon>Flammeovirga</taxon>
    </lineage>
</organism>
<evidence type="ECO:0000313" key="2">
    <source>
        <dbReference type="EMBL" id="OHX64781.1"/>
    </source>
</evidence>
<proteinExistence type="predicted"/>
<keyword evidence="3" id="KW-1185">Reference proteome</keyword>
<sequence>MDLIDRIEEIADRISKMKESVQTEEAAKNAFVMPMISALGYDVFNPMEVVPEFTADIGTKKGEKVDYAILKEDKPIIIIECKHWKEKLDVHKTQLHRYFHVTEGKFGLLTNGIEYRFFTDIESPNKMDDTPFLTINLENYTEGDIAELKKFTKDKFDVDNILSAASDLKYSKQLKSVIKKELSEPSEEFVKLLANDVYAGRMTQQVKDQFKVLVQHAAKNFINDSLNERLKSVMGNDYDSTIRTSSSPVSISTNTSTDVVAAEVVVAEPELTEAEKKGIITTDEELEGYRIIQAIVRRVVDLDKISYRDTKSYFGVLFEDNNRKPICRLHFNAKQNYIGTFDSEKNETRNPISDLTEIYNYEDQILEIVKSYL</sequence>
<dbReference type="OrthoDB" id="9148007at2"/>
<accession>A0A1S1YUT6</accession>